<evidence type="ECO:0000313" key="5">
    <source>
        <dbReference type="Proteomes" id="UP000593563"/>
    </source>
</evidence>
<organism evidence="4 5">
    <name type="scientific">Apium graveolens</name>
    <name type="common">Celery</name>
    <dbReference type="NCBI Taxonomy" id="4045"/>
    <lineage>
        <taxon>Eukaryota</taxon>
        <taxon>Viridiplantae</taxon>
        <taxon>Streptophyta</taxon>
        <taxon>Embryophyta</taxon>
        <taxon>Tracheophyta</taxon>
        <taxon>Spermatophyta</taxon>
        <taxon>Magnoliopsida</taxon>
        <taxon>eudicotyledons</taxon>
        <taxon>Gunneridae</taxon>
        <taxon>Pentapetalae</taxon>
        <taxon>asterids</taxon>
        <taxon>campanulids</taxon>
        <taxon>Apiales</taxon>
        <taxon>Apiaceae</taxon>
        <taxon>Apioideae</taxon>
        <taxon>apioid superclade</taxon>
        <taxon>Apieae</taxon>
        <taxon>Apium</taxon>
    </lineage>
</organism>
<dbReference type="Pfam" id="PF23041">
    <property type="entry name" value="DUF7036"/>
    <property type="match status" value="2"/>
</dbReference>
<gene>
    <name evidence="4" type="ORF">AG4045_018313</name>
</gene>
<feature type="compositionally biased region" description="Basic residues" evidence="1">
    <location>
        <begin position="330"/>
        <end position="342"/>
    </location>
</feature>
<name>A0A6L5BF25_APIGR</name>
<protein>
    <recommendedName>
        <fullName evidence="3">DUF7036 domain-containing protein</fullName>
    </recommendedName>
</protein>
<dbReference type="EMBL" id="WRXP01000522">
    <property type="protein sequence ID" value="KAF1002734.1"/>
    <property type="molecule type" value="Genomic_DNA"/>
</dbReference>
<keyword evidence="2" id="KW-0812">Transmembrane</keyword>
<feature type="compositionally biased region" description="Basic residues" evidence="1">
    <location>
        <begin position="355"/>
        <end position="366"/>
    </location>
</feature>
<keyword evidence="2" id="KW-1133">Transmembrane helix</keyword>
<feature type="domain" description="DUF7036" evidence="3">
    <location>
        <begin position="82"/>
        <end position="172"/>
    </location>
</feature>
<comment type="caution">
    <text evidence="4">The sequence shown here is derived from an EMBL/GenBank/DDBJ whole genome shotgun (WGS) entry which is preliminary data.</text>
</comment>
<feature type="compositionally biased region" description="Low complexity" evidence="1">
    <location>
        <begin position="498"/>
        <end position="511"/>
    </location>
</feature>
<feature type="compositionally biased region" description="Basic residues" evidence="1">
    <location>
        <begin position="411"/>
        <end position="423"/>
    </location>
</feature>
<evidence type="ECO:0000256" key="2">
    <source>
        <dbReference type="SAM" id="Phobius"/>
    </source>
</evidence>
<proteinExistence type="predicted"/>
<feature type="compositionally biased region" description="Polar residues" evidence="1">
    <location>
        <begin position="10"/>
        <end position="21"/>
    </location>
</feature>
<feature type="transmembrane region" description="Helical" evidence="2">
    <location>
        <begin position="33"/>
        <end position="55"/>
    </location>
</feature>
<dbReference type="Proteomes" id="UP000593563">
    <property type="component" value="Unassembled WGS sequence"/>
</dbReference>
<accession>A0A6L5BF25</accession>
<evidence type="ECO:0000259" key="3">
    <source>
        <dbReference type="Pfam" id="PF23041"/>
    </source>
</evidence>
<dbReference type="PANTHER" id="PTHR33826:SF2">
    <property type="entry name" value="HYDROXYPROLINE-RICH GLYCOPROTEIN FAMILY PROTEIN"/>
    <property type="match status" value="1"/>
</dbReference>
<feature type="region of interest" description="Disordered" evidence="1">
    <location>
        <begin position="309"/>
        <end position="511"/>
    </location>
</feature>
<evidence type="ECO:0000313" key="4">
    <source>
        <dbReference type="EMBL" id="KAF1002734.1"/>
    </source>
</evidence>
<dbReference type="PANTHER" id="PTHR33826">
    <property type="entry name" value="F20B24.21"/>
    <property type="match status" value="1"/>
</dbReference>
<feature type="compositionally biased region" description="Low complexity" evidence="1">
    <location>
        <begin position="381"/>
        <end position="395"/>
    </location>
</feature>
<keyword evidence="5" id="KW-1185">Reference proteome</keyword>
<keyword evidence="2" id="KW-0472">Membrane</keyword>
<reference evidence="4" key="1">
    <citation type="submission" date="2020-01" db="EMBL/GenBank/DDBJ databases">
        <title>The Celery Genome Sequence Reveals Sequential Paleo-tetraploidization, Resistance Gene Elimination, Karyotype Evolution, and Functional Innovation in Apiales.</title>
        <authorList>
            <person name="Song X."/>
        </authorList>
    </citation>
    <scope>NUCLEOTIDE SEQUENCE</scope>
    <source>
        <tissue evidence="4">Leaf</tissue>
    </source>
</reference>
<dbReference type="AlphaFoldDB" id="A0A6L5BF25"/>
<evidence type="ECO:0000256" key="1">
    <source>
        <dbReference type="SAM" id="MobiDB-lite"/>
    </source>
</evidence>
<sequence>MGKVGEEQPIPTSVSGQNTEQNAENDCRIKGFVGFRCVFVLLLGLAVLSSVVFWLPPFFRHGDPGDLDLASLFRGHSIVATFDVKKPVPVLEDNIMQLQDDIFDEIGVLATKVEVISLKPYAESNITKVIFAVDPDVKGSKLTSAAKSLIKASFVSLVVNQSSLRLTTSLFGDPSSFDVLKFVGGITVIPPQRAFLLQTVQILFNFTLNFSIDQIQDNFSELTSQLKSGLHLAPYENLYISLINPKGSTVVSPTTVQSSVLLAVGNTPSVGRLKQLAQTITGSPTKNLGLNNTVFGKVKQVSLSSILQHSLHGSDGSPTPSPAPLPQPLNHHHHHHHQHHHSDHSSPAPVPEPYHHHHHHHHHHYNHEHISPAPSPMKSGSTTTTDSPASAPVPALANKRSHLAHSPGCHKGYRNRSHRKANRHDHIISPSAPPTPAHHISPSPQQQVKPPARRNSPSPQKQVNPPAHHNSPSPQQQVKPPAHHISPSPRQQVKPPAHVSHLRPSSSPLPHVVYSHKYPPPTGVFDTKSPDLPPSALPSQSSYFRPHNWWILLFLVLVLHL</sequence>
<dbReference type="InterPro" id="IPR055464">
    <property type="entry name" value="DUF7036"/>
</dbReference>
<feature type="domain" description="DUF7036" evidence="3">
    <location>
        <begin position="205"/>
        <end position="296"/>
    </location>
</feature>
<feature type="region of interest" description="Disordered" evidence="1">
    <location>
        <begin position="1"/>
        <end position="21"/>
    </location>
</feature>